<accession>A0A177KAI5</accession>
<dbReference type="RefSeq" id="WP_064002779.1">
    <property type="nucleotide sequence ID" value="NZ_LSTV01000002.1"/>
</dbReference>
<evidence type="ECO:0000313" key="2">
    <source>
        <dbReference type="Proteomes" id="UP000076998"/>
    </source>
</evidence>
<dbReference type="OrthoDB" id="2426596at2"/>
<gene>
    <name evidence="1" type="ORF">AYL44_08160</name>
</gene>
<evidence type="ECO:0000313" key="1">
    <source>
        <dbReference type="EMBL" id="OAH50420.1"/>
    </source>
</evidence>
<name>A0A177KAI5_9MICO</name>
<proteinExistence type="predicted"/>
<protein>
    <submittedName>
        <fullName evidence="1">Uncharacterized protein</fullName>
    </submittedName>
</protein>
<comment type="caution">
    <text evidence="1">The sequence shown here is derived from an EMBL/GenBank/DDBJ whole genome shotgun (WGS) entry which is preliminary data.</text>
</comment>
<organism evidence="1 2">
    <name type="scientific">Microbacterium oleivorans</name>
    <dbReference type="NCBI Taxonomy" id="273677"/>
    <lineage>
        <taxon>Bacteria</taxon>
        <taxon>Bacillati</taxon>
        <taxon>Actinomycetota</taxon>
        <taxon>Actinomycetes</taxon>
        <taxon>Micrococcales</taxon>
        <taxon>Microbacteriaceae</taxon>
        <taxon>Microbacterium</taxon>
    </lineage>
</organism>
<dbReference type="Proteomes" id="UP000076998">
    <property type="component" value="Unassembled WGS sequence"/>
</dbReference>
<reference evidence="1 2" key="1">
    <citation type="submission" date="2016-02" db="EMBL/GenBank/DDBJ databases">
        <authorList>
            <person name="Wen L."/>
            <person name="He K."/>
            <person name="Yang H."/>
        </authorList>
    </citation>
    <scope>NUCLEOTIDE SEQUENCE [LARGE SCALE GENOMIC DNA]</scope>
    <source>
        <strain evidence="1 2">CD11_3</strain>
    </source>
</reference>
<dbReference type="AlphaFoldDB" id="A0A177KAI5"/>
<sequence>MEWTADVSAGDWLRERIDDPWTWTMHDVVPRGFEAYARVFHPASVTELPGERLPSIEEWVAVTADEHLRVSERLVARDLTWREAAGIFGTVFHPTAQWSSLTQQEDTGGTLVTPDGRWVDPPESGQLLPELLAAIAPILAQHTTTPDDGIVALWEGHGALLGHMGEGPSRAFFQMGDPADPVLAHHNQMLGTSVKDAWNNVFRRKTWQEGILPREISESPRLELPGRGHVLFRGGVSELARPDWFLDVPWRDRPAEEHGFEPSALSPSMVWPQDRAWVLVTEVDFDSTVIGGSRELIAALVAASDLEALEIAEGAALTSDSDEVNR</sequence>
<dbReference type="EMBL" id="LSTV01000002">
    <property type="protein sequence ID" value="OAH50420.1"/>
    <property type="molecule type" value="Genomic_DNA"/>
</dbReference>